<dbReference type="AlphaFoldDB" id="A0A151MVN2"/>
<organism evidence="1 2">
    <name type="scientific">Alligator mississippiensis</name>
    <name type="common">American alligator</name>
    <dbReference type="NCBI Taxonomy" id="8496"/>
    <lineage>
        <taxon>Eukaryota</taxon>
        <taxon>Metazoa</taxon>
        <taxon>Chordata</taxon>
        <taxon>Craniata</taxon>
        <taxon>Vertebrata</taxon>
        <taxon>Euteleostomi</taxon>
        <taxon>Archelosauria</taxon>
        <taxon>Archosauria</taxon>
        <taxon>Crocodylia</taxon>
        <taxon>Alligatoridae</taxon>
        <taxon>Alligatorinae</taxon>
        <taxon>Alligator</taxon>
    </lineage>
</organism>
<evidence type="ECO:0000313" key="1">
    <source>
        <dbReference type="EMBL" id="KYO28498.1"/>
    </source>
</evidence>
<comment type="caution">
    <text evidence="1">The sequence shown here is derived from an EMBL/GenBank/DDBJ whole genome shotgun (WGS) entry which is preliminary data.</text>
</comment>
<reference evidence="1 2" key="1">
    <citation type="journal article" date="2012" name="Genome Biol.">
        <title>Sequencing three crocodilian genomes to illuminate the evolution of archosaurs and amniotes.</title>
        <authorList>
            <person name="St John J.A."/>
            <person name="Braun E.L."/>
            <person name="Isberg S.R."/>
            <person name="Miles L.G."/>
            <person name="Chong A.Y."/>
            <person name="Gongora J."/>
            <person name="Dalzell P."/>
            <person name="Moran C."/>
            <person name="Bed'hom B."/>
            <person name="Abzhanov A."/>
            <person name="Burgess S.C."/>
            <person name="Cooksey A.M."/>
            <person name="Castoe T.A."/>
            <person name="Crawford N.G."/>
            <person name="Densmore L.D."/>
            <person name="Drew J.C."/>
            <person name="Edwards S.V."/>
            <person name="Faircloth B.C."/>
            <person name="Fujita M.K."/>
            <person name="Greenwold M.J."/>
            <person name="Hoffmann F.G."/>
            <person name="Howard J.M."/>
            <person name="Iguchi T."/>
            <person name="Janes D.E."/>
            <person name="Khan S.Y."/>
            <person name="Kohno S."/>
            <person name="de Koning A.J."/>
            <person name="Lance S.L."/>
            <person name="McCarthy F.M."/>
            <person name="McCormack J.E."/>
            <person name="Merchant M.E."/>
            <person name="Peterson D.G."/>
            <person name="Pollock D.D."/>
            <person name="Pourmand N."/>
            <person name="Raney B.J."/>
            <person name="Roessler K.A."/>
            <person name="Sanford J.R."/>
            <person name="Sawyer R.H."/>
            <person name="Schmidt C.J."/>
            <person name="Triplett E.W."/>
            <person name="Tuberville T.D."/>
            <person name="Venegas-Anaya M."/>
            <person name="Howard J.T."/>
            <person name="Jarvis E.D."/>
            <person name="Guillette L.J.Jr."/>
            <person name="Glenn T.C."/>
            <person name="Green R.E."/>
            <person name="Ray D.A."/>
        </authorList>
    </citation>
    <scope>NUCLEOTIDE SEQUENCE [LARGE SCALE GENOMIC DNA]</scope>
    <source>
        <strain evidence="1">KSC_2009_1</strain>
    </source>
</reference>
<accession>A0A151MVN2</accession>
<dbReference type="Proteomes" id="UP000050525">
    <property type="component" value="Unassembled WGS sequence"/>
</dbReference>
<proteinExistence type="predicted"/>
<dbReference type="EMBL" id="AKHW03004895">
    <property type="protein sequence ID" value="KYO28498.1"/>
    <property type="molecule type" value="Genomic_DNA"/>
</dbReference>
<name>A0A151MVN2_ALLMI</name>
<sequence>MADIDAAGSISRKWSLSLYRYMESPILKYLCVKTKWESVLETEEVFLLAMNFMARDQSSWEMLVHKNVTPRCTTDSQHLDNCSRNKQYLLCHRK</sequence>
<protein>
    <submittedName>
        <fullName evidence="1">Uncharacterized protein</fullName>
    </submittedName>
</protein>
<keyword evidence="2" id="KW-1185">Reference proteome</keyword>
<gene>
    <name evidence="1" type="ORF">Y1Q_0006470</name>
</gene>
<evidence type="ECO:0000313" key="2">
    <source>
        <dbReference type="Proteomes" id="UP000050525"/>
    </source>
</evidence>